<proteinExistence type="predicted"/>
<accession>A0ABW8AJJ1</accession>
<protein>
    <submittedName>
        <fullName evidence="1">Ferredoxin</fullName>
    </submittedName>
</protein>
<dbReference type="RefSeq" id="WP_398276318.1">
    <property type="nucleotide sequence ID" value="NZ_JBITLV010000001.1"/>
</dbReference>
<dbReference type="Gene3D" id="3.30.70.20">
    <property type="match status" value="1"/>
</dbReference>
<reference evidence="1 2" key="1">
    <citation type="submission" date="2024-10" db="EMBL/GenBank/DDBJ databases">
        <title>The Natural Products Discovery Center: Release of the First 8490 Sequenced Strains for Exploring Actinobacteria Biosynthetic Diversity.</title>
        <authorList>
            <person name="Kalkreuter E."/>
            <person name="Kautsar S.A."/>
            <person name="Yang D."/>
            <person name="Bader C.D."/>
            <person name="Teijaro C.N."/>
            <person name="Fluegel L."/>
            <person name="Davis C.M."/>
            <person name="Simpson J.R."/>
            <person name="Lauterbach L."/>
            <person name="Steele A.D."/>
            <person name="Gui C."/>
            <person name="Meng S."/>
            <person name="Li G."/>
            <person name="Viehrig K."/>
            <person name="Ye F."/>
            <person name="Su P."/>
            <person name="Kiefer A.F."/>
            <person name="Nichols A."/>
            <person name="Cepeda A.J."/>
            <person name="Yan W."/>
            <person name="Fan B."/>
            <person name="Jiang Y."/>
            <person name="Adhikari A."/>
            <person name="Zheng C.-J."/>
            <person name="Schuster L."/>
            <person name="Cowan T.M."/>
            <person name="Smanski M.J."/>
            <person name="Chevrette M.G."/>
            <person name="De Carvalho L.P.S."/>
            <person name="Shen B."/>
        </authorList>
    </citation>
    <scope>NUCLEOTIDE SEQUENCE [LARGE SCALE GENOMIC DNA]</scope>
    <source>
        <strain evidence="1 2">NPDC049639</strain>
    </source>
</reference>
<dbReference type="EMBL" id="JBITLV010000001">
    <property type="protein sequence ID" value="MFI7586524.1"/>
    <property type="molecule type" value="Genomic_DNA"/>
</dbReference>
<gene>
    <name evidence="1" type="ORF">ACIB24_05560</name>
</gene>
<evidence type="ECO:0000313" key="2">
    <source>
        <dbReference type="Proteomes" id="UP001612915"/>
    </source>
</evidence>
<dbReference type="Proteomes" id="UP001612915">
    <property type="component" value="Unassembled WGS sequence"/>
</dbReference>
<comment type="caution">
    <text evidence="1">The sequence shown here is derived from an EMBL/GenBank/DDBJ whole genome shotgun (WGS) entry which is preliminary data.</text>
</comment>
<dbReference type="SUPFAM" id="SSF54862">
    <property type="entry name" value="4Fe-4S ferredoxins"/>
    <property type="match status" value="1"/>
</dbReference>
<keyword evidence="2" id="KW-1185">Reference proteome</keyword>
<name>A0ABW8AJJ1_9ACTN</name>
<evidence type="ECO:0000313" key="1">
    <source>
        <dbReference type="EMBL" id="MFI7586524.1"/>
    </source>
</evidence>
<sequence length="76" mass="8092">MARQLSIDWTACQGRGLCADLLPELLSEDPWGYPLPHGGAGDRPPGVLGAVPDGLEQPARQAVRMCPRLALRLSSS</sequence>
<organism evidence="1 2">
    <name type="scientific">Spongisporangium articulatum</name>
    <dbReference type="NCBI Taxonomy" id="3362603"/>
    <lineage>
        <taxon>Bacteria</taxon>
        <taxon>Bacillati</taxon>
        <taxon>Actinomycetota</taxon>
        <taxon>Actinomycetes</taxon>
        <taxon>Kineosporiales</taxon>
        <taxon>Kineosporiaceae</taxon>
        <taxon>Spongisporangium</taxon>
    </lineage>
</organism>
<dbReference type="Pfam" id="PF13459">
    <property type="entry name" value="Fer4_15"/>
    <property type="match status" value="1"/>
</dbReference>